<dbReference type="GO" id="GO:0005886">
    <property type="term" value="C:plasma membrane"/>
    <property type="evidence" value="ECO:0007669"/>
    <property type="project" value="UniProtKB-SubCell"/>
</dbReference>
<dbReference type="InterPro" id="IPR002191">
    <property type="entry name" value="Bac_export_3"/>
</dbReference>
<organism evidence="8 9">
    <name type="scientific">Candidatus Scybalomonas excrementavium</name>
    <dbReference type="NCBI Taxonomy" id="2840943"/>
    <lineage>
        <taxon>Bacteria</taxon>
        <taxon>Bacillati</taxon>
        <taxon>Bacillota</taxon>
        <taxon>Clostridia</taxon>
        <taxon>Lachnospirales</taxon>
        <taxon>Lachnospiraceae</taxon>
        <taxon>Lachnospiraceae incertae sedis</taxon>
        <taxon>Candidatus Scybalomonas</taxon>
    </lineage>
</organism>
<dbReference type="PRINTS" id="PR00952">
    <property type="entry name" value="TYPE3IMQPROT"/>
</dbReference>
<accession>A0A9D9I1B4</accession>
<keyword evidence="8" id="KW-0969">Cilium</keyword>
<evidence type="ECO:0000256" key="4">
    <source>
        <dbReference type="ARBA" id="ARBA00022692"/>
    </source>
</evidence>
<feature type="transmembrane region" description="Helical" evidence="7">
    <location>
        <begin position="51"/>
        <end position="73"/>
    </location>
</feature>
<evidence type="ECO:0000256" key="1">
    <source>
        <dbReference type="ARBA" id="ARBA00004651"/>
    </source>
</evidence>
<dbReference type="AlphaFoldDB" id="A0A9D9I1B4"/>
<keyword evidence="8" id="KW-0966">Cell projection</keyword>
<evidence type="ECO:0000256" key="2">
    <source>
        <dbReference type="ARBA" id="ARBA00006156"/>
    </source>
</evidence>
<keyword evidence="8" id="KW-0282">Flagellum</keyword>
<proteinExistence type="inferred from homology"/>
<evidence type="ECO:0000256" key="3">
    <source>
        <dbReference type="ARBA" id="ARBA00022475"/>
    </source>
</evidence>
<keyword evidence="6 7" id="KW-0472">Membrane</keyword>
<dbReference type="PIRSF" id="PIRSF004669">
    <property type="entry name" value="FliQ"/>
    <property type="match status" value="1"/>
</dbReference>
<sequence>MNLSAIENVLVEVFVLSFKIGGPMLIISMVVGIVISVLQAATQIHEQTLTFVPKLILIGILLVLFGGSMMNMLEQFLKEIFRLIASSV</sequence>
<evidence type="ECO:0000256" key="7">
    <source>
        <dbReference type="SAM" id="Phobius"/>
    </source>
</evidence>
<comment type="similarity">
    <text evidence="2">Belongs to the FliQ/MopD/SpaQ family.</text>
</comment>
<dbReference type="Pfam" id="PF01313">
    <property type="entry name" value="Bac_export_3"/>
    <property type="match status" value="1"/>
</dbReference>
<feature type="transmembrane region" description="Helical" evidence="7">
    <location>
        <begin position="20"/>
        <end position="39"/>
    </location>
</feature>
<evidence type="ECO:0000313" key="8">
    <source>
        <dbReference type="EMBL" id="MBO8463825.1"/>
    </source>
</evidence>
<dbReference type="PANTHER" id="PTHR34040">
    <property type="entry name" value="FLAGELLAR BIOSYNTHETIC PROTEIN FLIQ"/>
    <property type="match status" value="1"/>
</dbReference>
<evidence type="ECO:0000256" key="5">
    <source>
        <dbReference type="ARBA" id="ARBA00022989"/>
    </source>
</evidence>
<name>A0A9D9I1B4_9FIRM</name>
<dbReference type="GO" id="GO:0009306">
    <property type="term" value="P:protein secretion"/>
    <property type="evidence" value="ECO:0007669"/>
    <property type="project" value="InterPro"/>
</dbReference>
<comment type="caution">
    <text evidence="8">The sequence shown here is derived from an EMBL/GenBank/DDBJ whole genome shotgun (WGS) entry which is preliminary data.</text>
</comment>
<dbReference type="EMBL" id="JADIML010000215">
    <property type="protein sequence ID" value="MBO8463825.1"/>
    <property type="molecule type" value="Genomic_DNA"/>
</dbReference>
<gene>
    <name evidence="8" type="ORF">IAC13_07835</name>
</gene>
<comment type="subcellular location">
    <subcellularLocation>
        <location evidence="1">Cell membrane</location>
        <topology evidence="1">Multi-pass membrane protein</topology>
    </subcellularLocation>
</comment>
<keyword evidence="4 7" id="KW-0812">Transmembrane</keyword>
<keyword evidence="5 7" id="KW-1133">Transmembrane helix</keyword>
<dbReference type="PANTHER" id="PTHR34040:SF2">
    <property type="entry name" value="FLAGELLAR BIOSYNTHETIC PROTEIN FLIQ"/>
    <property type="match status" value="1"/>
</dbReference>
<dbReference type="Proteomes" id="UP000823618">
    <property type="component" value="Unassembled WGS sequence"/>
</dbReference>
<reference evidence="8" key="1">
    <citation type="submission" date="2020-10" db="EMBL/GenBank/DDBJ databases">
        <authorList>
            <person name="Gilroy R."/>
        </authorList>
    </citation>
    <scope>NUCLEOTIDE SEQUENCE</scope>
    <source>
        <strain evidence="8">E3-2379</strain>
    </source>
</reference>
<protein>
    <submittedName>
        <fullName evidence="8">Flagellar biosynthetic protein FliQ</fullName>
    </submittedName>
</protein>
<evidence type="ECO:0000256" key="6">
    <source>
        <dbReference type="ARBA" id="ARBA00023136"/>
    </source>
</evidence>
<evidence type="ECO:0000313" key="9">
    <source>
        <dbReference type="Proteomes" id="UP000823618"/>
    </source>
</evidence>
<keyword evidence="3" id="KW-1003">Cell membrane</keyword>
<reference evidence="8" key="2">
    <citation type="journal article" date="2021" name="PeerJ">
        <title>Extensive microbial diversity within the chicken gut microbiome revealed by metagenomics and culture.</title>
        <authorList>
            <person name="Gilroy R."/>
            <person name="Ravi A."/>
            <person name="Getino M."/>
            <person name="Pursley I."/>
            <person name="Horton D.L."/>
            <person name="Alikhan N.F."/>
            <person name="Baker D."/>
            <person name="Gharbi K."/>
            <person name="Hall N."/>
            <person name="Watson M."/>
            <person name="Adriaenssens E.M."/>
            <person name="Foster-Nyarko E."/>
            <person name="Jarju S."/>
            <person name="Secka A."/>
            <person name="Antonio M."/>
            <person name="Oren A."/>
            <person name="Chaudhuri R.R."/>
            <person name="La Ragione R."/>
            <person name="Hildebrand F."/>
            <person name="Pallen M.J."/>
        </authorList>
    </citation>
    <scope>NUCLEOTIDE SEQUENCE</scope>
    <source>
        <strain evidence="8">E3-2379</strain>
    </source>
</reference>